<dbReference type="InterPro" id="IPR036882">
    <property type="entry name" value="Alba-like_dom_sf"/>
</dbReference>
<protein>
    <submittedName>
        <fullName evidence="2">HFL013Wp</fullName>
    </submittedName>
</protein>
<dbReference type="EMBL" id="CP014246">
    <property type="protein sequence ID" value="AMD21843.1"/>
    <property type="molecule type" value="Genomic_DNA"/>
</dbReference>
<dbReference type="GO" id="GO:0003676">
    <property type="term" value="F:nucleic acid binding"/>
    <property type="evidence" value="ECO:0007669"/>
    <property type="project" value="InterPro"/>
</dbReference>
<evidence type="ECO:0000313" key="2">
    <source>
        <dbReference type="EMBL" id="AMD21843.1"/>
    </source>
</evidence>
<evidence type="ECO:0000313" key="3">
    <source>
        <dbReference type="Proteomes" id="UP000243052"/>
    </source>
</evidence>
<dbReference type="Proteomes" id="UP000243052">
    <property type="component" value="Chromosome vi"/>
</dbReference>
<dbReference type="AlphaFoldDB" id="A0A109V058"/>
<proteinExistence type="predicted"/>
<dbReference type="OrthoDB" id="4033941at2759"/>
<gene>
    <name evidence="2" type="ORF">AW171_hschr63821</name>
</gene>
<dbReference type="RefSeq" id="XP_017988839.1">
    <property type="nucleotide sequence ID" value="XM_018133035.1"/>
</dbReference>
<reference evidence="2 3" key="1">
    <citation type="submission" date="2016-01" db="EMBL/GenBank/DDBJ databases">
        <title>Genome sequence of the yeast Holleya sinecauda.</title>
        <authorList>
            <person name="Dietrich F.S."/>
        </authorList>
    </citation>
    <scope>NUCLEOTIDE SEQUENCE [LARGE SCALE GENOMIC DNA]</scope>
    <source>
        <strain evidence="2 3">ATCC 58844</strain>
    </source>
</reference>
<dbReference type="Gene3D" id="3.30.110.20">
    <property type="entry name" value="Alba-like domain"/>
    <property type="match status" value="1"/>
</dbReference>
<sequence length="152" mass="17649">MASGDEYLLYNELKLDATLSNTEECFNSIRDIIITKLILNEVDPDNCIQVQKKSQIQPLVSHITQKLTHEQKPILLYSYGQHIHRQISVLEVVKTKLREQQFNFHQYNNLSCLVQISQGRNELLQKKINIPVMLIIIASKELIMSLEGFQKQ</sequence>
<keyword evidence="3" id="KW-1185">Reference proteome</keyword>
<dbReference type="InterPro" id="IPR002775">
    <property type="entry name" value="DNA/RNA-bd_Alba-like"/>
</dbReference>
<accession>A0A109V058</accession>
<dbReference type="Pfam" id="PF01918">
    <property type="entry name" value="Alba"/>
    <property type="match status" value="1"/>
</dbReference>
<dbReference type="STRING" id="45286.A0A109V058"/>
<feature type="domain" description="DNA/RNA-binding protein Alba-like" evidence="1">
    <location>
        <begin position="48"/>
        <end position="111"/>
    </location>
</feature>
<name>A0A109V058_9SACH</name>
<organism evidence="2 3">
    <name type="scientific">Eremothecium sinecaudum</name>
    <dbReference type="NCBI Taxonomy" id="45286"/>
    <lineage>
        <taxon>Eukaryota</taxon>
        <taxon>Fungi</taxon>
        <taxon>Dikarya</taxon>
        <taxon>Ascomycota</taxon>
        <taxon>Saccharomycotina</taxon>
        <taxon>Saccharomycetes</taxon>
        <taxon>Saccharomycetales</taxon>
        <taxon>Saccharomycetaceae</taxon>
        <taxon>Eremothecium</taxon>
    </lineage>
</organism>
<dbReference type="SUPFAM" id="SSF82704">
    <property type="entry name" value="AlbA-like"/>
    <property type="match status" value="1"/>
</dbReference>
<evidence type="ECO:0000259" key="1">
    <source>
        <dbReference type="Pfam" id="PF01918"/>
    </source>
</evidence>
<dbReference type="GeneID" id="28725155"/>